<evidence type="ECO:0000256" key="4">
    <source>
        <dbReference type="ARBA" id="ARBA00022692"/>
    </source>
</evidence>
<evidence type="ECO:0000313" key="9">
    <source>
        <dbReference type="EMBL" id="MBE1610168.1"/>
    </source>
</evidence>
<evidence type="ECO:0000256" key="6">
    <source>
        <dbReference type="ARBA" id="ARBA00023136"/>
    </source>
</evidence>
<dbReference type="Gene3D" id="1.10.3720.10">
    <property type="entry name" value="MetI-like"/>
    <property type="match status" value="1"/>
</dbReference>
<keyword evidence="5 7" id="KW-1133">Transmembrane helix</keyword>
<evidence type="ECO:0000256" key="1">
    <source>
        <dbReference type="ARBA" id="ARBA00004651"/>
    </source>
</evidence>
<comment type="subcellular location">
    <subcellularLocation>
        <location evidence="1 7">Cell membrane</location>
        <topology evidence="1 7">Multi-pass membrane protein</topology>
    </subcellularLocation>
</comment>
<feature type="transmembrane region" description="Helical" evidence="7">
    <location>
        <begin position="87"/>
        <end position="108"/>
    </location>
</feature>
<dbReference type="GO" id="GO:0005886">
    <property type="term" value="C:plasma membrane"/>
    <property type="evidence" value="ECO:0007669"/>
    <property type="project" value="UniProtKB-SubCell"/>
</dbReference>
<evidence type="ECO:0000256" key="3">
    <source>
        <dbReference type="ARBA" id="ARBA00022475"/>
    </source>
</evidence>
<evidence type="ECO:0000256" key="2">
    <source>
        <dbReference type="ARBA" id="ARBA00022448"/>
    </source>
</evidence>
<keyword evidence="9" id="KW-0762">Sugar transport</keyword>
<gene>
    <name evidence="9" type="ORF">HEB94_007016</name>
</gene>
<dbReference type="EMBL" id="JADBEM010000001">
    <property type="protein sequence ID" value="MBE1610168.1"/>
    <property type="molecule type" value="Genomic_DNA"/>
</dbReference>
<dbReference type="Pfam" id="PF00528">
    <property type="entry name" value="BPD_transp_1"/>
    <property type="match status" value="1"/>
</dbReference>
<dbReference type="Proteomes" id="UP000638648">
    <property type="component" value="Unassembled WGS sequence"/>
</dbReference>
<dbReference type="InterPro" id="IPR035906">
    <property type="entry name" value="MetI-like_sf"/>
</dbReference>
<evidence type="ECO:0000259" key="8">
    <source>
        <dbReference type="PROSITE" id="PS50928"/>
    </source>
</evidence>
<dbReference type="PANTHER" id="PTHR30193:SF1">
    <property type="entry name" value="ABC TRANSPORTER PERMEASE PROTEIN YESP-RELATED"/>
    <property type="match status" value="1"/>
</dbReference>
<keyword evidence="6 7" id="KW-0472">Membrane</keyword>
<dbReference type="InterPro" id="IPR051393">
    <property type="entry name" value="ABC_transporter_permease"/>
</dbReference>
<keyword evidence="2 7" id="KW-0813">Transport</keyword>
<dbReference type="AlphaFoldDB" id="A0A927N4J0"/>
<dbReference type="GO" id="GO:0055085">
    <property type="term" value="P:transmembrane transport"/>
    <property type="evidence" value="ECO:0007669"/>
    <property type="project" value="InterPro"/>
</dbReference>
<dbReference type="PROSITE" id="PS50928">
    <property type="entry name" value="ABC_TM1"/>
    <property type="match status" value="1"/>
</dbReference>
<dbReference type="CDD" id="cd06261">
    <property type="entry name" value="TM_PBP2"/>
    <property type="match status" value="1"/>
</dbReference>
<feature type="transmembrane region" description="Helical" evidence="7">
    <location>
        <begin position="168"/>
        <end position="192"/>
    </location>
</feature>
<protein>
    <submittedName>
        <fullName evidence="9">Multiple sugar transport system permease protein</fullName>
    </submittedName>
</protein>
<evidence type="ECO:0000256" key="5">
    <source>
        <dbReference type="ARBA" id="ARBA00022989"/>
    </source>
</evidence>
<keyword evidence="4 7" id="KW-0812">Transmembrane</keyword>
<feature type="transmembrane region" description="Helical" evidence="7">
    <location>
        <begin position="268"/>
        <end position="293"/>
    </location>
</feature>
<reference evidence="9" key="1">
    <citation type="submission" date="2020-10" db="EMBL/GenBank/DDBJ databases">
        <title>Sequencing the genomes of 1000 actinobacteria strains.</title>
        <authorList>
            <person name="Klenk H.-P."/>
        </authorList>
    </citation>
    <scope>NUCLEOTIDE SEQUENCE</scope>
    <source>
        <strain evidence="9">DSM 45354</strain>
    </source>
</reference>
<proteinExistence type="inferred from homology"/>
<feature type="transmembrane region" description="Helical" evidence="7">
    <location>
        <begin position="27"/>
        <end position="50"/>
    </location>
</feature>
<keyword evidence="3" id="KW-1003">Cell membrane</keyword>
<feature type="domain" description="ABC transmembrane type-1" evidence="8">
    <location>
        <begin position="83"/>
        <end position="294"/>
    </location>
</feature>
<keyword evidence="10" id="KW-1185">Reference proteome</keyword>
<organism evidence="9 10">
    <name type="scientific">Actinopolymorpha pittospori</name>
    <dbReference type="NCBI Taxonomy" id="648752"/>
    <lineage>
        <taxon>Bacteria</taxon>
        <taxon>Bacillati</taxon>
        <taxon>Actinomycetota</taxon>
        <taxon>Actinomycetes</taxon>
        <taxon>Propionibacteriales</taxon>
        <taxon>Actinopolymorphaceae</taxon>
        <taxon>Actinopolymorpha</taxon>
    </lineage>
</organism>
<feature type="transmembrane region" description="Helical" evidence="7">
    <location>
        <begin position="226"/>
        <end position="248"/>
    </location>
</feature>
<name>A0A927N4J0_9ACTN</name>
<comment type="caution">
    <text evidence="9">The sequence shown here is derived from an EMBL/GenBank/DDBJ whole genome shotgun (WGS) entry which is preliminary data.</text>
</comment>
<evidence type="ECO:0000256" key="7">
    <source>
        <dbReference type="RuleBase" id="RU363032"/>
    </source>
</evidence>
<sequence length="308" mass="34440">MATTLAVKSQVDVRPGARRRRALRDGLLYSSPLLLGILIFWLGPMVYALFLTSQDWNLITSPRFVGFDNIRQAAHDADLWKSLGVTAYYTFVGVPLQLVVALSLALMLNQKIRGLALYRLMFYLPSITPIVASAVVFSQLFNTEFGVLNHVLGWFGIGPVNWLFDTKWAVPALILMSLWFVGPQMIIFLAGLQGVPQSLVEAATIDGANAWQRFRSITVPMISPTILFNMVVGIIGSFQVFAQALIMTNGGPEGATRFLVLYIYQNGFQYFNMGYAATLSWLLFFIVVALTLLQFLVSRRWVYYEGAL</sequence>
<dbReference type="SUPFAM" id="SSF161098">
    <property type="entry name" value="MetI-like"/>
    <property type="match status" value="1"/>
</dbReference>
<comment type="similarity">
    <text evidence="7">Belongs to the binding-protein-dependent transport system permease family.</text>
</comment>
<evidence type="ECO:0000313" key="10">
    <source>
        <dbReference type="Proteomes" id="UP000638648"/>
    </source>
</evidence>
<accession>A0A927N4J0</accession>
<dbReference type="PANTHER" id="PTHR30193">
    <property type="entry name" value="ABC TRANSPORTER PERMEASE PROTEIN"/>
    <property type="match status" value="1"/>
</dbReference>
<dbReference type="InterPro" id="IPR000515">
    <property type="entry name" value="MetI-like"/>
</dbReference>
<feature type="transmembrane region" description="Helical" evidence="7">
    <location>
        <begin position="120"/>
        <end position="141"/>
    </location>
</feature>
<dbReference type="RefSeq" id="WP_192753578.1">
    <property type="nucleotide sequence ID" value="NZ_BAABJL010000131.1"/>
</dbReference>